<comment type="catalytic activity">
    <reaction evidence="10">
        <text>carboxynorspermidine + H(+) = norspermidine + CO2</text>
        <dbReference type="Rhea" id="RHEA:34099"/>
        <dbReference type="ChEBI" id="CHEBI:15378"/>
        <dbReference type="ChEBI" id="CHEBI:16526"/>
        <dbReference type="ChEBI" id="CHEBI:57920"/>
        <dbReference type="ChEBI" id="CHEBI:65070"/>
        <dbReference type="EC" id="4.1.1.96"/>
    </reaction>
</comment>
<evidence type="ECO:0000256" key="1">
    <source>
        <dbReference type="ARBA" id="ARBA00001933"/>
    </source>
</evidence>
<keyword evidence="14" id="KW-1185">Reference proteome</keyword>
<dbReference type="GO" id="GO:0008836">
    <property type="term" value="F:diaminopimelate decarboxylase activity"/>
    <property type="evidence" value="ECO:0007669"/>
    <property type="project" value="TreeGrafter"/>
</dbReference>
<evidence type="ECO:0000256" key="11">
    <source>
        <dbReference type="PIRSR" id="PIRSR038941-1"/>
    </source>
</evidence>
<dbReference type="Pfam" id="PF00278">
    <property type="entry name" value="Orn_DAP_Arg_deC"/>
    <property type="match status" value="1"/>
</dbReference>
<keyword evidence="4" id="KW-0210">Decarboxylase</keyword>
<evidence type="ECO:0000259" key="12">
    <source>
        <dbReference type="Pfam" id="PF00278"/>
    </source>
</evidence>
<comment type="caution">
    <text evidence="13">The sequence shown here is derived from an EMBL/GenBank/DDBJ whole genome shotgun (WGS) entry which is preliminary data.</text>
</comment>
<dbReference type="EC" id="4.1.1.96" evidence="2"/>
<dbReference type="PIRSF" id="PIRSF038941">
    <property type="entry name" value="NspC"/>
    <property type="match status" value="1"/>
</dbReference>
<dbReference type="AlphaFoldDB" id="A0A4Q9BBG0"/>
<name>A0A4Q9BBG0_9BACT</name>
<evidence type="ECO:0000256" key="10">
    <source>
        <dbReference type="ARBA" id="ARBA00047389"/>
    </source>
</evidence>
<reference evidence="13 14" key="1">
    <citation type="submission" date="2019-02" db="EMBL/GenBank/DDBJ databases">
        <title>Genome of a new Bacteroidetes strain.</title>
        <authorList>
            <person name="Pitt A."/>
        </authorList>
    </citation>
    <scope>NUCLEOTIDE SEQUENCE [LARGE SCALE GENOMIC DNA]</scope>
    <source>
        <strain evidence="13 14">103A-SOEBACH</strain>
    </source>
</reference>
<dbReference type="CDD" id="cd06829">
    <property type="entry name" value="PLPDE_III_CANSDC"/>
    <property type="match status" value="1"/>
</dbReference>
<dbReference type="SUPFAM" id="SSF51419">
    <property type="entry name" value="PLP-binding barrel"/>
    <property type="match status" value="1"/>
</dbReference>
<feature type="binding site" evidence="11">
    <location>
        <position position="294"/>
    </location>
    <ligand>
        <name>substrate</name>
    </ligand>
</feature>
<dbReference type="SUPFAM" id="SSF50621">
    <property type="entry name" value="Alanine racemase C-terminal domain-like"/>
    <property type="match status" value="1"/>
</dbReference>
<accession>A0A4Q9BBG0</accession>
<dbReference type="InterPro" id="IPR029066">
    <property type="entry name" value="PLP-binding_barrel"/>
</dbReference>
<dbReference type="Proteomes" id="UP000293583">
    <property type="component" value="Unassembled WGS sequence"/>
</dbReference>
<proteinExistence type="inferred from homology"/>
<keyword evidence="7 13" id="KW-0456">Lyase</keyword>
<dbReference type="OrthoDB" id="9804410at2"/>
<gene>
    <name evidence="13" type="primary">nspC</name>
    <name evidence="13" type="ORF">EWU20_07315</name>
</gene>
<dbReference type="Gene3D" id="3.20.20.10">
    <property type="entry name" value="Alanine racemase"/>
    <property type="match status" value="1"/>
</dbReference>
<keyword evidence="5" id="KW-0663">Pyridoxal phosphate</keyword>
<comment type="cofactor">
    <cofactor evidence="1">
        <name>pyridoxal 5'-phosphate</name>
        <dbReference type="ChEBI" id="CHEBI:597326"/>
    </cofactor>
</comment>
<evidence type="ECO:0000256" key="7">
    <source>
        <dbReference type="ARBA" id="ARBA00023239"/>
    </source>
</evidence>
<dbReference type="InterPro" id="IPR005730">
    <property type="entry name" value="Nsp_de-COase"/>
</dbReference>
<dbReference type="GO" id="GO:0009089">
    <property type="term" value="P:lysine biosynthetic process via diaminopimelate"/>
    <property type="evidence" value="ECO:0007669"/>
    <property type="project" value="TreeGrafter"/>
</dbReference>
<dbReference type="NCBIfam" id="TIGR01047">
    <property type="entry name" value="nspC"/>
    <property type="match status" value="1"/>
</dbReference>
<dbReference type="PANTHER" id="PTHR43727:SF1">
    <property type="entry name" value="CARBOXYNORSPERMIDINE_CARBOXYSPERMIDINE DECARBOXYLASE"/>
    <property type="match status" value="1"/>
</dbReference>
<evidence type="ECO:0000256" key="6">
    <source>
        <dbReference type="ARBA" id="ARBA00023066"/>
    </source>
</evidence>
<evidence type="ECO:0000256" key="9">
    <source>
        <dbReference type="ARBA" id="ARBA00047351"/>
    </source>
</evidence>
<dbReference type="GO" id="GO:0045312">
    <property type="term" value="P:nor-spermidine biosynthetic process"/>
    <property type="evidence" value="ECO:0007669"/>
    <property type="project" value="InterPro"/>
</dbReference>
<sequence>MVYLGRNNITSLYLTNTKMTYYPSIPSPCYVLEENLLVANLALLKRVQEEAGIEIICALKGFSFYHEFPLVKQYLAGATASSLHEARLAFEEMGVRPHVYSPAFLEADWVELASYAGHITFNSLNQYHQFKDRAHAAGISCGLRINPEYAEVETDMYNPCVAGSRLGIRRSDLGDLPDGIEGLHSHTLCENDSFVLERTLAVIEAKFGDLLPSLQWLNLGGGHLITRADYDVTHLIGLLKGFREKYPNLQIILEPGSAVGWQTGFLKSTVLDIVESAGIMVAILDVSFAAHMPDTLEMPYKPRIRGANSEPEAGKPTYRFGGMTCLAGDFYGDYSFEKELQIGDEIILEDMIHYTMVKTTTFNGVNLPSIGKLDFQGDFHLLKSFGYESFKDRL</sequence>
<evidence type="ECO:0000313" key="14">
    <source>
        <dbReference type="Proteomes" id="UP000293583"/>
    </source>
</evidence>
<comment type="similarity">
    <text evidence="8">Belongs to the Orn/Lys/Arg decarboxylase class-II family. NspC subfamily.</text>
</comment>
<dbReference type="InterPro" id="IPR009006">
    <property type="entry name" value="Ala_racemase/Decarboxylase_C"/>
</dbReference>
<organism evidence="13 14">
    <name type="scientific">Aquirufa antheringensis</name>
    <dbReference type="NCBI Taxonomy" id="2516559"/>
    <lineage>
        <taxon>Bacteria</taxon>
        <taxon>Pseudomonadati</taxon>
        <taxon>Bacteroidota</taxon>
        <taxon>Cytophagia</taxon>
        <taxon>Cytophagales</taxon>
        <taxon>Flectobacillaceae</taxon>
        <taxon>Aquirufa</taxon>
    </lineage>
</organism>
<evidence type="ECO:0000256" key="4">
    <source>
        <dbReference type="ARBA" id="ARBA00022793"/>
    </source>
</evidence>
<evidence type="ECO:0000256" key="3">
    <source>
        <dbReference type="ARBA" id="ARBA00013633"/>
    </source>
</evidence>
<dbReference type="GO" id="GO:0008295">
    <property type="term" value="P:spermidine biosynthetic process"/>
    <property type="evidence" value="ECO:0007669"/>
    <property type="project" value="UniProtKB-KW"/>
</dbReference>
<evidence type="ECO:0000256" key="2">
    <source>
        <dbReference type="ARBA" id="ARBA00012259"/>
    </source>
</evidence>
<protein>
    <recommendedName>
        <fullName evidence="3">Carboxynorspermidine/carboxyspermidine decarboxylase</fullName>
        <ecNumber evidence="2">4.1.1.96</ecNumber>
    </recommendedName>
</protein>
<comment type="catalytic activity">
    <reaction evidence="9">
        <text>carboxyspermidine + H(+) = spermidine + CO2</text>
        <dbReference type="Rhea" id="RHEA:34095"/>
        <dbReference type="ChEBI" id="CHEBI:15378"/>
        <dbReference type="ChEBI" id="CHEBI:16526"/>
        <dbReference type="ChEBI" id="CHEBI:57834"/>
        <dbReference type="ChEBI" id="CHEBI:65072"/>
        <dbReference type="EC" id="4.1.1.96"/>
    </reaction>
</comment>
<dbReference type="InterPro" id="IPR022643">
    <property type="entry name" value="De-COase2_C"/>
</dbReference>
<evidence type="ECO:0000256" key="5">
    <source>
        <dbReference type="ARBA" id="ARBA00022898"/>
    </source>
</evidence>
<dbReference type="PANTHER" id="PTHR43727">
    <property type="entry name" value="DIAMINOPIMELATE DECARBOXYLASE"/>
    <property type="match status" value="1"/>
</dbReference>
<dbReference type="EMBL" id="SEWY01000003">
    <property type="protein sequence ID" value="TBH73177.1"/>
    <property type="molecule type" value="Genomic_DNA"/>
</dbReference>
<evidence type="ECO:0000313" key="13">
    <source>
        <dbReference type="EMBL" id="TBH73177.1"/>
    </source>
</evidence>
<evidence type="ECO:0000256" key="8">
    <source>
        <dbReference type="ARBA" id="ARBA00025802"/>
    </source>
</evidence>
<feature type="domain" description="Orn/DAP/Arg decarboxylase 2 C-terminal" evidence="12">
    <location>
        <begin position="172"/>
        <end position="351"/>
    </location>
</feature>
<dbReference type="Gene3D" id="2.40.37.10">
    <property type="entry name" value="Lyase, Ornithine Decarboxylase, Chain A, domain 1"/>
    <property type="match status" value="1"/>
</dbReference>
<keyword evidence="6" id="KW-0745">Spermidine biosynthesis</keyword>